<evidence type="ECO:0000313" key="6">
    <source>
        <dbReference type="EMBL" id="MDG4476120.1"/>
    </source>
</evidence>
<dbReference type="PANTHER" id="PTHR30244:SF36">
    <property type="entry name" value="3-OXO-GLUCOSE-6-PHOSPHATE:GLUTAMATE AMINOTRANSFERASE"/>
    <property type="match status" value="1"/>
</dbReference>
<accession>A0A9X4RM93</accession>
<reference evidence="6" key="2">
    <citation type="submission" date="2022-10" db="EMBL/GenBank/DDBJ databases">
        <authorList>
            <person name="Aronson H.S."/>
        </authorList>
    </citation>
    <scope>NUCLEOTIDE SEQUENCE</scope>
    <source>
        <strain evidence="6">RS19-109</strain>
    </source>
</reference>
<dbReference type="EMBL" id="JAPHEH010000001">
    <property type="protein sequence ID" value="MDG4476120.1"/>
    <property type="molecule type" value="Genomic_DNA"/>
</dbReference>
<dbReference type="Pfam" id="PF01041">
    <property type="entry name" value="DegT_DnrJ_EryC1"/>
    <property type="match status" value="1"/>
</dbReference>
<dbReference type="GO" id="GO:0008483">
    <property type="term" value="F:transaminase activity"/>
    <property type="evidence" value="ECO:0007669"/>
    <property type="project" value="UniProtKB-KW"/>
</dbReference>
<dbReference type="GO" id="GO:0030170">
    <property type="term" value="F:pyridoxal phosphate binding"/>
    <property type="evidence" value="ECO:0007669"/>
    <property type="project" value="TreeGrafter"/>
</dbReference>
<dbReference type="PIRSF" id="PIRSF000390">
    <property type="entry name" value="PLP_StrS"/>
    <property type="match status" value="1"/>
</dbReference>
<evidence type="ECO:0000256" key="3">
    <source>
        <dbReference type="PIRSR" id="PIRSR000390-1"/>
    </source>
</evidence>
<comment type="caution">
    <text evidence="6">The sequence shown here is derived from an EMBL/GenBank/DDBJ whole genome shotgun (WGS) entry which is preliminary data.</text>
</comment>
<dbReference type="InterPro" id="IPR000653">
    <property type="entry name" value="DegT/StrS_aminotransferase"/>
</dbReference>
<dbReference type="RefSeq" id="WP_307633089.1">
    <property type="nucleotide sequence ID" value="NZ_JAPHEH010000001.1"/>
</dbReference>
<dbReference type="InterPro" id="IPR015424">
    <property type="entry name" value="PyrdxlP-dep_Trfase"/>
</dbReference>
<feature type="active site" description="Proton acceptor" evidence="3">
    <location>
        <position position="200"/>
    </location>
</feature>
<dbReference type="Gene3D" id="3.90.1150.10">
    <property type="entry name" value="Aspartate Aminotransferase, domain 1"/>
    <property type="match status" value="1"/>
</dbReference>
<keyword evidence="1 4" id="KW-0663">Pyridoxal phosphate</keyword>
<dbReference type="Gene3D" id="3.40.640.10">
    <property type="entry name" value="Type I PLP-dependent aspartate aminotransferase-like (Major domain)"/>
    <property type="match status" value="1"/>
</dbReference>
<dbReference type="GO" id="GO:0000271">
    <property type="term" value="P:polysaccharide biosynthetic process"/>
    <property type="evidence" value="ECO:0007669"/>
    <property type="project" value="TreeGrafter"/>
</dbReference>
<dbReference type="InterPro" id="IPR015421">
    <property type="entry name" value="PyrdxlP-dep_Trfase_major"/>
</dbReference>
<dbReference type="AlphaFoldDB" id="A0A9X4RM93"/>
<sequence>MRVPLLDLHGQMAPLRDEILAAVIEVIDSTQYILGPKVEQFEKNIAAYCGAGYGIGVASGTDALLAALMALGIGPGDAVLTTPYSFFATMGCILRLGARPVFADIDPVTYNIDPARMAEVLAQDALGDKRIKAIIPVHLYGQCADMDRILALAKQYGLPVVEDAAQAIGAVYPMKMGGHTAWHRAGSMGEAGCFSFFPSKNLGGIGDGGLITCNDPELAERLRIIRVHGGAPKYHHGVVGGNFRIDPIQTVVLDIKLSRLPEWHKARRRNAAAYRRLFAQTDLLANGAVSLPEAVYQAEGLTVGEECDYHIYNQFVIRVKDRDGLLRHLQSHDVGAEIYYPIPLHRQGCLAGLGYEEISFPEAERAALETLALPIFPELTYEMQCFVVEKIAEFYTR</sequence>
<feature type="modified residue" description="N6-(pyridoxal phosphate)lysine" evidence="4">
    <location>
        <position position="200"/>
    </location>
</feature>
<dbReference type="SUPFAM" id="SSF53383">
    <property type="entry name" value="PLP-dependent transferases"/>
    <property type="match status" value="1"/>
</dbReference>
<dbReference type="CDD" id="cd00616">
    <property type="entry name" value="AHBA_syn"/>
    <property type="match status" value="1"/>
</dbReference>
<keyword evidence="6" id="KW-0808">Transferase</keyword>
<dbReference type="Proteomes" id="UP001154240">
    <property type="component" value="Unassembled WGS sequence"/>
</dbReference>
<evidence type="ECO:0000256" key="2">
    <source>
        <dbReference type="ARBA" id="ARBA00037999"/>
    </source>
</evidence>
<evidence type="ECO:0000313" key="7">
    <source>
        <dbReference type="Proteomes" id="UP001154240"/>
    </source>
</evidence>
<comment type="similarity">
    <text evidence="2 5">Belongs to the DegT/DnrJ/EryC1 family.</text>
</comment>
<reference evidence="6" key="1">
    <citation type="journal article" date="2022" name="bioRxiv">
        <title>Thiovibrio frasassiensisgen. nov., sp. nov., an autotrophic, elemental sulfur disproportionating bacterium isolated from sulfidic karst sediment, and proposal of Thiovibrionaceae fam. nov.</title>
        <authorList>
            <person name="Aronson H."/>
            <person name="Thomas C."/>
            <person name="Bhattacharyya M."/>
            <person name="Eckstein S."/>
            <person name="Jensen S."/>
            <person name="Barco R."/>
            <person name="Macalady J."/>
            <person name="Amend J."/>
        </authorList>
    </citation>
    <scope>NUCLEOTIDE SEQUENCE</scope>
    <source>
        <strain evidence="6">RS19-109</strain>
    </source>
</reference>
<evidence type="ECO:0000256" key="5">
    <source>
        <dbReference type="RuleBase" id="RU004508"/>
    </source>
</evidence>
<proteinExistence type="inferred from homology"/>
<name>A0A9X4RM93_9BACT</name>
<keyword evidence="7" id="KW-1185">Reference proteome</keyword>
<dbReference type="PANTHER" id="PTHR30244">
    <property type="entry name" value="TRANSAMINASE"/>
    <property type="match status" value="1"/>
</dbReference>
<gene>
    <name evidence="6" type="ORF">OLX77_08125</name>
</gene>
<evidence type="ECO:0000256" key="4">
    <source>
        <dbReference type="PIRSR" id="PIRSR000390-2"/>
    </source>
</evidence>
<keyword evidence="6" id="KW-0032">Aminotransferase</keyword>
<organism evidence="6 7">
    <name type="scientific">Thiovibrio frasassiensis</name>
    <dbReference type="NCBI Taxonomy" id="2984131"/>
    <lineage>
        <taxon>Bacteria</taxon>
        <taxon>Pseudomonadati</taxon>
        <taxon>Thermodesulfobacteriota</taxon>
        <taxon>Desulfobulbia</taxon>
        <taxon>Desulfobulbales</taxon>
        <taxon>Thiovibrionaceae</taxon>
        <taxon>Thiovibrio</taxon>
    </lineage>
</organism>
<dbReference type="InterPro" id="IPR015422">
    <property type="entry name" value="PyrdxlP-dep_Trfase_small"/>
</dbReference>
<evidence type="ECO:0000256" key="1">
    <source>
        <dbReference type="ARBA" id="ARBA00022898"/>
    </source>
</evidence>
<protein>
    <submittedName>
        <fullName evidence="6">DegT/DnrJ/EryC1/StrS family aminotransferase</fullName>
    </submittedName>
</protein>